<protein>
    <submittedName>
        <fullName evidence="1">DUF98 domain-containing protein</fullName>
    </submittedName>
</protein>
<dbReference type="Pfam" id="PF01947">
    <property type="entry name" value="Rv2949c-like"/>
    <property type="match status" value="1"/>
</dbReference>
<dbReference type="Proteomes" id="UP000480246">
    <property type="component" value="Unassembled WGS sequence"/>
</dbReference>
<organism evidence="1 2">
    <name type="scientific">Gracilibacillus oryzae</name>
    <dbReference type="NCBI Taxonomy" id="1672701"/>
    <lineage>
        <taxon>Bacteria</taxon>
        <taxon>Bacillati</taxon>
        <taxon>Bacillota</taxon>
        <taxon>Bacilli</taxon>
        <taxon>Bacillales</taxon>
        <taxon>Bacillaceae</taxon>
        <taxon>Gracilibacillus</taxon>
    </lineage>
</organism>
<keyword evidence="2" id="KW-1185">Reference proteome</keyword>
<comment type="caution">
    <text evidence="1">The sequence shown here is derived from an EMBL/GenBank/DDBJ whole genome shotgun (WGS) entry which is preliminary data.</text>
</comment>
<name>A0A7C8KZF6_9BACI</name>
<sequence>MKGSQFNRKTLDILQDIIFRILLVTDGRTTDILETLLGEKLKVQVIRQEQIGVKEAVMTGESQGAPYYIRESVLIGEKSGVIVSYNIALVYSKNVPPALFESMANRQEGIGKVMNSQGIRTLREVIDFGFIEETATVDLFNRPVNINLPSNGEKFPYKKYFIYFGRKPGIQMVEYFNPAIIQHRLKQEVAYEQPHELDE</sequence>
<proteinExistence type="predicted"/>
<evidence type="ECO:0000313" key="2">
    <source>
        <dbReference type="Proteomes" id="UP000480246"/>
    </source>
</evidence>
<dbReference type="AlphaFoldDB" id="A0A7C8KZF6"/>
<accession>A0A7C8KZF6</accession>
<dbReference type="InterPro" id="IPR028978">
    <property type="entry name" value="Chorismate_lyase_/UTRA_dom_sf"/>
</dbReference>
<dbReference type="InterPro" id="IPR002800">
    <property type="entry name" value="Rv2949c-like"/>
</dbReference>
<dbReference type="SUPFAM" id="SSF64288">
    <property type="entry name" value="Chorismate lyase-like"/>
    <property type="match status" value="1"/>
</dbReference>
<gene>
    <name evidence="1" type="ORF">F9U64_09650</name>
</gene>
<dbReference type="Gene3D" id="3.40.1410.10">
    <property type="entry name" value="Chorismate lyase-like"/>
    <property type="match status" value="1"/>
</dbReference>
<reference evidence="1 2" key="1">
    <citation type="submission" date="2019-10" db="EMBL/GenBank/DDBJ databases">
        <title>Gracilibacillus sp. nov. isolated from rice seeds.</title>
        <authorList>
            <person name="He S."/>
        </authorList>
    </citation>
    <scope>NUCLEOTIDE SEQUENCE [LARGE SCALE GENOMIC DNA]</scope>
    <source>
        <strain evidence="1 2">TD8</strain>
    </source>
</reference>
<dbReference type="EMBL" id="WEID01000047">
    <property type="protein sequence ID" value="KAB8136764.1"/>
    <property type="molecule type" value="Genomic_DNA"/>
</dbReference>
<evidence type="ECO:0000313" key="1">
    <source>
        <dbReference type="EMBL" id="KAB8136764.1"/>
    </source>
</evidence>
<dbReference type="RefSeq" id="WP_153402842.1">
    <property type="nucleotide sequence ID" value="NZ_ML762429.1"/>
</dbReference>
<dbReference type="OrthoDB" id="2832837at2"/>